<gene>
    <name evidence="5" type="ORF">ACEWY4_020768</name>
</gene>
<keyword evidence="6" id="KW-1185">Reference proteome</keyword>
<protein>
    <recommendedName>
        <fullName evidence="7">Vinculin</fullName>
    </recommendedName>
</protein>
<name>A0ABD1J9J0_9TELE</name>
<dbReference type="EMBL" id="JBHFQA010000018">
    <property type="protein sequence ID" value="KAL2082995.1"/>
    <property type="molecule type" value="Genomic_DNA"/>
</dbReference>
<dbReference type="Proteomes" id="UP001591681">
    <property type="component" value="Unassembled WGS sequence"/>
</dbReference>
<dbReference type="Gene3D" id="1.20.120.230">
    <property type="entry name" value="Alpha-catenin/vinculin-like"/>
    <property type="match status" value="2"/>
</dbReference>
<dbReference type="InterPro" id="IPR006077">
    <property type="entry name" value="Vinculin/catenin"/>
</dbReference>
<dbReference type="SUPFAM" id="SSF47220">
    <property type="entry name" value="alpha-catenin/vinculin-like"/>
    <property type="match status" value="2"/>
</dbReference>
<dbReference type="GO" id="GO:0005737">
    <property type="term" value="C:cytoplasm"/>
    <property type="evidence" value="ECO:0007669"/>
    <property type="project" value="UniProtKB-SubCell"/>
</dbReference>
<proteinExistence type="inferred from homology"/>
<comment type="caution">
    <text evidence="5">The sequence shown here is derived from an EMBL/GenBank/DDBJ whole genome shotgun (WGS) entry which is preliminary data.</text>
</comment>
<comment type="subcellular location">
    <subcellularLocation>
        <location evidence="1">Cytoplasm</location>
    </subcellularLocation>
</comment>
<dbReference type="Gene3D" id="1.20.120.810">
    <property type="entry name" value="Vinculin, Vh2 four-helix bundle"/>
    <property type="match status" value="2"/>
</dbReference>
<evidence type="ECO:0000313" key="6">
    <source>
        <dbReference type="Proteomes" id="UP001591681"/>
    </source>
</evidence>
<evidence type="ECO:0008006" key="7">
    <source>
        <dbReference type="Google" id="ProtNLM"/>
    </source>
</evidence>
<feature type="compositionally biased region" description="Low complexity" evidence="4">
    <location>
        <begin position="1209"/>
        <end position="1228"/>
    </location>
</feature>
<dbReference type="PANTHER" id="PTHR18914:SF30">
    <property type="entry name" value="VINCULIN_ALPHA-CATENIN FAMILY MEMBER 1"/>
    <property type="match status" value="1"/>
</dbReference>
<feature type="region of interest" description="Disordered" evidence="4">
    <location>
        <begin position="1204"/>
        <end position="1262"/>
    </location>
</feature>
<feature type="region of interest" description="Disordered" evidence="4">
    <location>
        <begin position="650"/>
        <end position="670"/>
    </location>
</feature>
<accession>A0ABD1J9J0</accession>
<dbReference type="InterPro" id="IPR036723">
    <property type="entry name" value="Alpha-catenin/vinculin-like_sf"/>
</dbReference>
<feature type="compositionally biased region" description="Basic and acidic residues" evidence="4">
    <location>
        <begin position="654"/>
        <end position="669"/>
    </location>
</feature>
<evidence type="ECO:0000313" key="5">
    <source>
        <dbReference type="EMBL" id="KAL2082995.1"/>
    </source>
</evidence>
<comment type="similarity">
    <text evidence="2">Belongs to the vinculin/alpha-catenin family.</text>
</comment>
<dbReference type="PANTHER" id="PTHR18914">
    <property type="entry name" value="ALPHA CATENIN"/>
    <property type="match status" value="1"/>
</dbReference>
<evidence type="ECO:0000256" key="2">
    <source>
        <dbReference type="ARBA" id="ARBA00008376"/>
    </source>
</evidence>
<feature type="region of interest" description="Disordered" evidence="4">
    <location>
        <begin position="1467"/>
        <end position="1496"/>
    </location>
</feature>
<evidence type="ECO:0000256" key="1">
    <source>
        <dbReference type="ARBA" id="ARBA00004496"/>
    </source>
</evidence>
<evidence type="ECO:0000256" key="3">
    <source>
        <dbReference type="ARBA" id="ARBA00022490"/>
    </source>
</evidence>
<reference evidence="5 6" key="1">
    <citation type="submission" date="2024-09" db="EMBL/GenBank/DDBJ databases">
        <title>A chromosome-level genome assembly of Gray's grenadier anchovy, Coilia grayii.</title>
        <authorList>
            <person name="Fu Z."/>
        </authorList>
    </citation>
    <scope>NUCLEOTIDE SEQUENCE [LARGE SCALE GENOMIC DNA]</scope>
    <source>
        <strain evidence="5">G4</strain>
        <tissue evidence="5">Muscle</tissue>
    </source>
</reference>
<dbReference type="Pfam" id="PF01044">
    <property type="entry name" value="Vinculin"/>
    <property type="match status" value="2"/>
</dbReference>
<evidence type="ECO:0000256" key="4">
    <source>
        <dbReference type="SAM" id="MobiDB-lite"/>
    </source>
</evidence>
<keyword evidence="3" id="KW-0963">Cytoplasm</keyword>
<sequence>MASLLEDGLIKTASIEQVVAPITTHLCHLILLCESSQQPEHFAQLETAAKAVAKAAKHMATVASRLVADTEDEVMRMEMAPLVESLTVAGQHVLLASQKLNIQPDLDEHREELVVATQNVLLGVVKILLVEDDARVRRIVAASHWLLDCVSQIDNAVDMPSLLKAFRVFSRAVLLTNNLVQDRMHDLRSPRQREQVRSSLDTLTKCISMLHTATSTTIKHPASEQAQAAKTYVLQQVTCTVNDIISTLKSSCHWTPSGPNGYYTDRRNSLLRVLSVSDCSAISVSDFDVLLRDLVFHCMMVANTSRSEIQPGVAENCRHALRLWTDMSYQLKNQGGTLQSSNQHLESLCASLIRRIHKLDEAVVTATLCQVLDVFVSAGAPMEQLVSTVNHLFEGEPEGRELDRDSFQPLLRAFHSHADRMVQVAGFVAALATDTKSLERVENSRACLKRLRDAVAPVLQELRGDSVQCSGALQKLLDLHQRWADDTDQLLNAFSDIMDTKAFTSLAVQGMEDSLRGCDVAHKCQDLQLFGEHAGLLVGHMNQVIQAVRRHVDKSDDPIYRNGLLVLVRQAEAAAAEVTGCVTDVCSGSGHDDDAYVTFSDHLALAIKNFEVLREGLDGLKHPDLLSPLREEARNPMNLLPVLPSLELTPSVLDPKESEPEERFSDQDSRSIVSTVQPVPELEFVANPVDQNFSTARVQHFQRFRPSDTKIVKSSFVLETRPHSPPQKLPKEALDLLPLLSDVVSMTKGRDVTALNEACSGVLELSNCYTQAAKEATFIIDKDNSVEVDILRSELVSLTPLLVQTAQETAMSTAMTMESIYKHSTQFSDLIRNTRNILLPVAGTWYRVVFGMFQSHTPNAMENLTQELTDVMCLSADVVQLITYLENTARGEGHESISVLQSKLNKAQTNTKQVTDLTSKPALTVTDIEGPCLLWALSMQVLLNSLDKIVGTAASANTGQLTKHQMTLKKWLTTVSENSLRIQEAARLSSLICRDQYRVKTLGELQAEVKMLTDTYLQAEENLRTVCDSGILPFAKSELLQRQLQAKMKMLSGLLSKVNRDYVLPIENAISLAYSAAAKNQDDSKVLQAQEHFEKAAELLLENVKASTESVQDCFNYIRDPRERIQLRSINDHLSFQMSDIISRIRLMVETRACSESLSLEIQTQCWAAKAHYLVEQLFKADGVLERVKEQVKFGLQGKKPSEAPGTWTATPLVPVETVPPTNTVTDTKQSSEPRNARTVPPTINIPTSPKQEHRMQSGRGPLVSSYGQPCLTFTCLYLKRETEKWESRGNHIVQATKDIADRIYHMAQYLKRKGPIQSKEAFVSSAKHIVSSCQSITQFLRVIADHCLDKHCTDDLILLVEQILTITNQLTIISSVNALTPGSKSSDESLVKNAQNLLQIVLKGVRAAETACIKLSVPTGDSSLEIWQGLRQPEPNTDAARAAALCFQWKKNLLLHRAMEIASPDTDDLGLRRTSAQPAEPSLAPTLHMLEAQRK</sequence>
<organism evidence="5 6">
    <name type="scientific">Coilia grayii</name>
    <name type="common">Gray's grenadier anchovy</name>
    <dbReference type="NCBI Taxonomy" id="363190"/>
    <lineage>
        <taxon>Eukaryota</taxon>
        <taxon>Metazoa</taxon>
        <taxon>Chordata</taxon>
        <taxon>Craniata</taxon>
        <taxon>Vertebrata</taxon>
        <taxon>Euteleostomi</taxon>
        <taxon>Actinopterygii</taxon>
        <taxon>Neopterygii</taxon>
        <taxon>Teleostei</taxon>
        <taxon>Clupei</taxon>
        <taxon>Clupeiformes</taxon>
        <taxon>Clupeoidei</taxon>
        <taxon>Engraulidae</taxon>
        <taxon>Coilinae</taxon>
        <taxon>Coilia</taxon>
    </lineage>
</organism>